<dbReference type="EMBL" id="QGGQ01000011">
    <property type="protein sequence ID" value="PWK21517.1"/>
    <property type="molecule type" value="Genomic_DNA"/>
</dbReference>
<comment type="caution">
    <text evidence="1">The sequence shown here is derived from an EMBL/GenBank/DDBJ whole genome shotgun (WGS) entry which is preliminary data.</text>
</comment>
<organism evidence="1 2">
    <name type="scientific">Maribacter polysiphoniae</name>
    <dbReference type="NCBI Taxonomy" id="429344"/>
    <lineage>
        <taxon>Bacteria</taxon>
        <taxon>Pseudomonadati</taxon>
        <taxon>Bacteroidota</taxon>
        <taxon>Flavobacteriia</taxon>
        <taxon>Flavobacteriales</taxon>
        <taxon>Flavobacteriaceae</taxon>
        <taxon>Maribacter</taxon>
    </lineage>
</organism>
<dbReference type="AlphaFoldDB" id="A0A316DT78"/>
<sequence length="59" mass="6866">MLSCENPLIHLRTLANPEKVFIRGHLLDAGKLLLFQEKAYKRNNYLATLVRMGEGLWLR</sequence>
<dbReference type="Proteomes" id="UP000245667">
    <property type="component" value="Unassembled WGS sequence"/>
</dbReference>
<protein>
    <submittedName>
        <fullName evidence="1">Uncharacterized protein</fullName>
    </submittedName>
</protein>
<gene>
    <name evidence="1" type="ORF">LX92_03668</name>
</gene>
<evidence type="ECO:0000313" key="1">
    <source>
        <dbReference type="EMBL" id="PWK21517.1"/>
    </source>
</evidence>
<name>A0A316DT78_9FLAO</name>
<evidence type="ECO:0000313" key="2">
    <source>
        <dbReference type="Proteomes" id="UP000245667"/>
    </source>
</evidence>
<proteinExistence type="predicted"/>
<accession>A0A316DT78</accession>
<reference evidence="1 2" key="1">
    <citation type="submission" date="2018-05" db="EMBL/GenBank/DDBJ databases">
        <title>Genomic Encyclopedia of Archaeal and Bacterial Type Strains, Phase II (KMG-II): from individual species to whole genera.</title>
        <authorList>
            <person name="Goeker M."/>
        </authorList>
    </citation>
    <scope>NUCLEOTIDE SEQUENCE [LARGE SCALE GENOMIC DNA]</scope>
    <source>
        <strain evidence="1 2">DSM 23514</strain>
    </source>
</reference>